<keyword evidence="1" id="KW-0472">Membrane</keyword>
<accession>A0A484LA63</accession>
<keyword evidence="3" id="KW-1185">Reference proteome</keyword>
<evidence type="ECO:0000313" key="3">
    <source>
        <dbReference type="Proteomes" id="UP000595140"/>
    </source>
</evidence>
<dbReference type="AlphaFoldDB" id="A0A484LA63"/>
<keyword evidence="1" id="KW-1133">Transmembrane helix</keyword>
<evidence type="ECO:0000313" key="2">
    <source>
        <dbReference type="EMBL" id="VFQ73119.1"/>
    </source>
</evidence>
<sequence length="145" mass="16197">MLLNRNSISTTSFKVVRTSPTPLPDFYRRRVRFPLEISLQSLFQRASSPSLFDLPLPQNPRRRRPSEMGIDDQILKEVRGVKDELVQIHDGLVQRNLLMKRNLNMTRFGFSLCAVSCAAVVYLYTIAPDSGVTSACAGAPDCAAP</sequence>
<name>A0A484LA63_9ASTE</name>
<keyword evidence="1" id="KW-0812">Transmembrane</keyword>
<evidence type="ECO:0000256" key="1">
    <source>
        <dbReference type="SAM" id="Phobius"/>
    </source>
</evidence>
<dbReference type="Proteomes" id="UP000595140">
    <property type="component" value="Unassembled WGS sequence"/>
</dbReference>
<organism evidence="2 3">
    <name type="scientific">Cuscuta campestris</name>
    <dbReference type="NCBI Taxonomy" id="132261"/>
    <lineage>
        <taxon>Eukaryota</taxon>
        <taxon>Viridiplantae</taxon>
        <taxon>Streptophyta</taxon>
        <taxon>Embryophyta</taxon>
        <taxon>Tracheophyta</taxon>
        <taxon>Spermatophyta</taxon>
        <taxon>Magnoliopsida</taxon>
        <taxon>eudicotyledons</taxon>
        <taxon>Gunneridae</taxon>
        <taxon>Pentapetalae</taxon>
        <taxon>asterids</taxon>
        <taxon>lamiids</taxon>
        <taxon>Solanales</taxon>
        <taxon>Convolvulaceae</taxon>
        <taxon>Cuscuteae</taxon>
        <taxon>Cuscuta</taxon>
        <taxon>Cuscuta subgen. Grammica</taxon>
        <taxon>Cuscuta sect. Cleistogrammica</taxon>
    </lineage>
</organism>
<gene>
    <name evidence="2" type="ORF">CCAM_LOCUS14895</name>
</gene>
<reference evidence="2 3" key="1">
    <citation type="submission" date="2018-04" db="EMBL/GenBank/DDBJ databases">
        <authorList>
            <person name="Vogel A."/>
        </authorList>
    </citation>
    <scope>NUCLEOTIDE SEQUENCE [LARGE SCALE GENOMIC DNA]</scope>
</reference>
<feature type="transmembrane region" description="Helical" evidence="1">
    <location>
        <begin position="108"/>
        <end position="127"/>
    </location>
</feature>
<protein>
    <submittedName>
        <fullName evidence="2">Uncharacterized protein</fullName>
    </submittedName>
</protein>
<proteinExistence type="predicted"/>
<dbReference type="EMBL" id="OOIL02001149">
    <property type="protein sequence ID" value="VFQ73119.1"/>
    <property type="molecule type" value="Genomic_DNA"/>
</dbReference>